<dbReference type="EMBL" id="LSSL01000399">
    <property type="protein sequence ID" value="OLY84682.1"/>
    <property type="molecule type" value="Genomic_DNA"/>
</dbReference>
<dbReference type="InterPro" id="IPR004147">
    <property type="entry name" value="ABC1_dom"/>
</dbReference>
<dbReference type="Pfam" id="PF03109">
    <property type="entry name" value="ABC1"/>
    <property type="match status" value="1"/>
</dbReference>
<dbReference type="InterPro" id="IPR051130">
    <property type="entry name" value="Mito_struct-func_regulator"/>
</dbReference>
<name>A0A1R0H653_9FUNG</name>
<proteinExistence type="inferred from homology"/>
<dbReference type="CDD" id="cd13969">
    <property type="entry name" value="ADCK1-like"/>
    <property type="match status" value="1"/>
</dbReference>
<comment type="similarity">
    <text evidence="1">Belongs to the protein kinase superfamily. ADCK protein kinase family.</text>
</comment>
<organism evidence="3 4">
    <name type="scientific">Smittium mucronatum</name>
    <dbReference type="NCBI Taxonomy" id="133383"/>
    <lineage>
        <taxon>Eukaryota</taxon>
        <taxon>Fungi</taxon>
        <taxon>Fungi incertae sedis</taxon>
        <taxon>Zoopagomycota</taxon>
        <taxon>Kickxellomycotina</taxon>
        <taxon>Harpellomycetes</taxon>
        <taxon>Harpellales</taxon>
        <taxon>Legeriomycetaceae</taxon>
        <taxon>Smittium</taxon>
    </lineage>
</organism>
<evidence type="ECO:0000259" key="2">
    <source>
        <dbReference type="Pfam" id="PF03109"/>
    </source>
</evidence>
<accession>A0A1R0H653</accession>
<evidence type="ECO:0000256" key="1">
    <source>
        <dbReference type="ARBA" id="ARBA00009670"/>
    </source>
</evidence>
<dbReference type="PANTHER" id="PTHR43173:SF37">
    <property type="entry name" value="ABC1 FAMILY PROTEIN C10F6.14C"/>
    <property type="match status" value="1"/>
</dbReference>
<sequence length="516" mass="59376">MYIKFGQGIGLQGTVLPPQFTRHLSQLFDNAPAISREEVMAALNQSFPGKKIDDLFIEFSIDPVASASIAQVHKAILKSHPNEYVAVKIQKPSIKKQMEFDLLIFRLWCRLMEYKFEFPIMWTVPYTEKHFRMETNFYQEARNSELAMNVIQTDRSLKDEAYVPKVFWDYTTKSILVTEWIDGLSLVDPEKIKKMGWNLTHIMETMVKVFAQQLFVSGHLHGDPHPGNIIVRQNPNSSKKKAQMVLLDHGLYINESETFRKQYCMLFKSIFLQDTKTVREVSNEWGIKDSGFFSSFILFRPPDSHIRRAKRLAKSMELDSNGKKVEQTEYDRQMNAKGLAIKFFSDSSKLPPELIFVMRNMNMVRSNNKALGSPVNRIKIMAEYAAIGASIDNNLNYNTNVVYKLVNEHKMASSGSNLTEPTSTSLIKHTPLDVPLIQRISSFLISYTTVLHFRFSLFLIDLVFYYTKICNTMVGWITMSKSKPVTKNFEVVIDQAIIASLEDRLGYKIDPDIFNS</sequence>
<dbReference type="PANTHER" id="PTHR43173">
    <property type="entry name" value="ABC1 FAMILY PROTEIN"/>
    <property type="match status" value="1"/>
</dbReference>
<dbReference type="InterPro" id="IPR011009">
    <property type="entry name" value="Kinase-like_dom_sf"/>
</dbReference>
<dbReference type="SUPFAM" id="SSF56112">
    <property type="entry name" value="Protein kinase-like (PK-like)"/>
    <property type="match status" value="1"/>
</dbReference>
<comment type="caution">
    <text evidence="3">The sequence shown here is derived from an EMBL/GenBank/DDBJ whole genome shotgun (WGS) entry which is preliminary data.</text>
</comment>
<dbReference type="AlphaFoldDB" id="A0A1R0H653"/>
<dbReference type="STRING" id="133383.A0A1R0H653"/>
<evidence type="ECO:0000313" key="3">
    <source>
        <dbReference type="EMBL" id="OLY84682.1"/>
    </source>
</evidence>
<dbReference type="InterPro" id="IPR045307">
    <property type="entry name" value="ADCK1_dom"/>
</dbReference>
<reference evidence="3 4" key="1">
    <citation type="journal article" date="2016" name="Mol. Biol. Evol.">
        <title>Genome-Wide Survey of Gut Fungi (Harpellales) Reveals the First Horizontally Transferred Ubiquitin Gene from a Mosquito Host.</title>
        <authorList>
            <person name="Wang Y."/>
            <person name="White M.M."/>
            <person name="Kvist S."/>
            <person name="Moncalvo J.M."/>
        </authorList>
    </citation>
    <scope>NUCLEOTIDE SEQUENCE [LARGE SCALE GENOMIC DNA]</scope>
    <source>
        <strain evidence="3 4">ALG-7-W6</strain>
    </source>
</reference>
<gene>
    <name evidence="3" type="ORF">AYI68_g1148</name>
</gene>
<keyword evidence="4" id="KW-1185">Reference proteome</keyword>
<dbReference type="OrthoDB" id="427480at2759"/>
<protein>
    <submittedName>
        <fullName evidence="3">ABC1 family protein</fullName>
    </submittedName>
</protein>
<dbReference type="Proteomes" id="UP000187455">
    <property type="component" value="Unassembled WGS sequence"/>
</dbReference>
<feature type="domain" description="ABC1 atypical kinase-like" evidence="2">
    <location>
        <begin position="27"/>
        <end position="281"/>
    </location>
</feature>
<evidence type="ECO:0000313" key="4">
    <source>
        <dbReference type="Proteomes" id="UP000187455"/>
    </source>
</evidence>